<feature type="transmembrane region" description="Helical" evidence="9">
    <location>
        <begin position="433"/>
        <end position="454"/>
    </location>
</feature>
<feature type="compositionally biased region" description="Basic and acidic residues" evidence="8">
    <location>
        <begin position="1"/>
        <end position="13"/>
    </location>
</feature>
<reference evidence="11 12" key="1">
    <citation type="journal article" date="2012" name="PLoS Pathog.">
        <title>Diverse lifestyles and strategies of plant pathogenesis encoded in the genomes of eighteen Dothideomycetes fungi.</title>
        <authorList>
            <person name="Ohm R.A."/>
            <person name="Feau N."/>
            <person name="Henrissat B."/>
            <person name="Schoch C.L."/>
            <person name="Horwitz B.A."/>
            <person name="Barry K.W."/>
            <person name="Condon B.J."/>
            <person name="Copeland A.C."/>
            <person name="Dhillon B."/>
            <person name="Glaser F."/>
            <person name="Hesse C.N."/>
            <person name="Kosti I."/>
            <person name="LaButti K."/>
            <person name="Lindquist E.A."/>
            <person name="Lucas S."/>
            <person name="Salamov A.A."/>
            <person name="Bradshaw R.E."/>
            <person name="Ciuffetti L."/>
            <person name="Hamelin R.C."/>
            <person name="Kema G.H.J."/>
            <person name="Lawrence C."/>
            <person name="Scott J.A."/>
            <person name="Spatafora J.W."/>
            <person name="Turgeon B.G."/>
            <person name="de Wit P.J.G.M."/>
            <person name="Zhong S."/>
            <person name="Goodwin S.B."/>
            <person name="Grigoriev I.V."/>
        </authorList>
    </citation>
    <scope>NUCLEOTIDE SEQUENCE [LARGE SCALE GENOMIC DNA]</scope>
    <source>
        <strain evidence="11 12">CIRAD86</strain>
    </source>
</reference>
<dbReference type="InterPro" id="IPR020846">
    <property type="entry name" value="MFS_dom"/>
</dbReference>
<evidence type="ECO:0000256" key="2">
    <source>
        <dbReference type="ARBA" id="ARBA00010992"/>
    </source>
</evidence>
<dbReference type="InterPro" id="IPR036259">
    <property type="entry name" value="MFS_trans_sf"/>
</dbReference>
<dbReference type="InterPro" id="IPR050360">
    <property type="entry name" value="MFS_Sugar_Transporters"/>
</dbReference>
<gene>
    <name evidence="11" type="ORF">MYCFIDRAFT_63887</name>
</gene>
<evidence type="ECO:0000256" key="5">
    <source>
        <dbReference type="ARBA" id="ARBA00022989"/>
    </source>
</evidence>
<dbReference type="AlphaFoldDB" id="M2YK33"/>
<feature type="transmembrane region" description="Helical" evidence="9">
    <location>
        <begin position="408"/>
        <end position="427"/>
    </location>
</feature>
<feature type="domain" description="Major facilitator superfamily (MFS) profile" evidence="10">
    <location>
        <begin position="1"/>
        <end position="458"/>
    </location>
</feature>
<dbReference type="Proteomes" id="UP000016932">
    <property type="component" value="Unassembled WGS sequence"/>
</dbReference>
<keyword evidence="3 7" id="KW-0813">Transport</keyword>
<feature type="transmembrane region" description="Helical" evidence="9">
    <location>
        <begin position="368"/>
        <end position="387"/>
    </location>
</feature>
<protein>
    <recommendedName>
        <fullName evidence="10">Major facilitator superfamily (MFS) profile domain-containing protein</fullName>
    </recommendedName>
</protein>
<evidence type="ECO:0000256" key="3">
    <source>
        <dbReference type="ARBA" id="ARBA00022448"/>
    </source>
</evidence>
<dbReference type="GO" id="GO:0016020">
    <property type="term" value="C:membrane"/>
    <property type="evidence" value="ECO:0007669"/>
    <property type="project" value="UniProtKB-SubCell"/>
</dbReference>
<accession>M2YK33</accession>
<evidence type="ECO:0000256" key="6">
    <source>
        <dbReference type="ARBA" id="ARBA00023136"/>
    </source>
</evidence>
<proteinExistence type="inferred from homology"/>
<feature type="transmembrane region" description="Helical" evidence="9">
    <location>
        <begin position="47"/>
        <end position="66"/>
    </location>
</feature>
<evidence type="ECO:0000256" key="9">
    <source>
        <dbReference type="SAM" id="Phobius"/>
    </source>
</evidence>
<dbReference type="OrthoDB" id="6133115at2759"/>
<feature type="transmembrane region" description="Helical" evidence="9">
    <location>
        <begin position="105"/>
        <end position="131"/>
    </location>
</feature>
<keyword evidence="5 9" id="KW-1133">Transmembrane helix</keyword>
<dbReference type="GO" id="GO:0005351">
    <property type="term" value="F:carbohydrate:proton symporter activity"/>
    <property type="evidence" value="ECO:0007669"/>
    <property type="project" value="TreeGrafter"/>
</dbReference>
<dbReference type="HOGENOM" id="CLU_001265_30_13_1"/>
<dbReference type="InterPro" id="IPR005828">
    <property type="entry name" value="MFS_sugar_transport-like"/>
</dbReference>
<evidence type="ECO:0000259" key="10">
    <source>
        <dbReference type="PROSITE" id="PS50850"/>
    </source>
</evidence>
<name>M2YK33_PSEFD</name>
<comment type="subcellular location">
    <subcellularLocation>
        <location evidence="1">Membrane</location>
        <topology evidence="1">Multi-pass membrane protein</topology>
    </subcellularLocation>
</comment>
<evidence type="ECO:0000256" key="7">
    <source>
        <dbReference type="RuleBase" id="RU003346"/>
    </source>
</evidence>
<evidence type="ECO:0000256" key="4">
    <source>
        <dbReference type="ARBA" id="ARBA00022692"/>
    </source>
</evidence>
<keyword evidence="4 9" id="KW-0812">Transmembrane</keyword>
<dbReference type="Pfam" id="PF00083">
    <property type="entry name" value="Sugar_tr"/>
    <property type="match status" value="1"/>
</dbReference>
<organism evidence="11 12">
    <name type="scientific">Pseudocercospora fijiensis (strain CIRAD86)</name>
    <name type="common">Black leaf streak disease fungus</name>
    <name type="synonym">Mycosphaerella fijiensis</name>
    <dbReference type="NCBI Taxonomy" id="383855"/>
    <lineage>
        <taxon>Eukaryota</taxon>
        <taxon>Fungi</taxon>
        <taxon>Dikarya</taxon>
        <taxon>Ascomycota</taxon>
        <taxon>Pezizomycotina</taxon>
        <taxon>Dothideomycetes</taxon>
        <taxon>Dothideomycetidae</taxon>
        <taxon>Mycosphaerellales</taxon>
        <taxon>Mycosphaerellaceae</taxon>
        <taxon>Pseudocercospora</taxon>
    </lineage>
</organism>
<dbReference type="Gene3D" id="1.20.1250.20">
    <property type="entry name" value="MFS general substrate transporter like domains"/>
    <property type="match status" value="1"/>
</dbReference>
<dbReference type="PROSITE" id="PS50850">
    <property type="entry name" value="MFS"/>
    <property type="match status" value="1"/>
</dbReference>
<keyword evidence="12" id="KW-1185">Reference proteome</keyword>
<dbReference type="GeneID" id="19340759"/>
<dbReference type="PANTHER" id="PTHR48022">
    <property type="entry name" value="PLASTIDIC GLUCOSE TRANSPORTER 4"/>
    <property type="match status" value="1"/>
</dbReference>
<dbReference type="SUPFAM" id="SSF103473">
    <property type="entry name" value="MFS general substrate transporter"/>
    <property type="match status" value="1"/>
</dbReference>
<dbReference type="InterPro" id="IPR003663">
    <property type="entry name" value="Sugar/inositol_transpt"/>
</dbReference>
<dbReference type="RefSeq" id="XP_007931342.1">
    <property type="nucleotide sequence ID" value="XM_007933151.1"/>
</dbReference>
<feature type="region of interest" description="Disordered" evidence="8">
    <location>
        <begin position="1"/>
        <end position="25"/>
    </location>
</feature>
<dbReference type="PANTHER" id="PTHR48022:SF70">
    <property type="entry name" value="MONOSACCHARIDE TRANSPORTER, PUTATIVE (AFU_ORTHOLOGUE AFUA_5G14540)-RELATED"/>
    <property type="match status" value="1"/>
</dbReference>
<dbReference type="eggNOG" id="KOG0254">
    <property type="taxonomic scope" value="Eukaryota"/>
</dbReference>
<feature type="transmembrane region" description="Helical" evidence="9">
    <location>
        <begin position="143"/>
        <end position="164"/>
    </location>
</feature>
<comment type="similarity">
    <text evidence="2 7">Belongs to the major facilitator superfamily. Sugar transporter (TC 2.A.1.1) family.</text>
</comment>
<evidence type="ECO:0000313" key="12">
    <source>
        <dbReference type="Proteomes" id="UP000016932"/>
    </source>
</evidence>
<evidence type="ECO:0000313" key="11">
    <source>
        <dbReference type="EMBL" id="EME78125.1"/>
    </source>
</evidence>
<feature type="transmembrane region" description="Helical" evidence="9">
    <location>
        <begin position="269"/>
        <end position="287"/>
    </location>
</feature>
<dbReference type="KEGG" id="pfj:MYCFIDRAFT_63887"/>
<dbReference type="VEuPathDB" id="FungiDB:MYCFIDRAFT_63887"/>
<sequence length="471" mass="53041">MSGKEAVSEHVEGLESSSPEVTEKTRNNDTFATVIQHSKPNPWSRGYLRLYFMCLLVYLCATMAGFDGQLMGSINAMKSYTEHYGLPAEGSSGTGLVFSIFSPTLGAFIGGRFILAFFSSFACVAAPMYLLEVAPPQYRATVSGMYNTLYYFGAIIVTCTVYATNHHLTGLVSWRLPLWLQMLMLCPGLVCLGIWLVPESPRWLVGKDRHEEARKILADLHADGDHKHPLVELQMTEIVQALKQEGMMTWRYFFDLRVLFKTRARRYRIMLNIAFSWFGQFSGNNIASYYLPYLVANVGITNTSTQLLLNIVYAITDWTPAMIGARLHDVFGRRKMLTGVTLEMADCLAITAGTAADYVHTGSKASSRASITFIYVFGSTFALAMTSMQPIYPGEVLSNDMRAKGMEAYSFTAATASFVNTIAAPVWLRDTKYWMYVFFVFWDIFECVFIYFFFVETKGRTLEELDEIHSC</sequence>
<keyword evidence="6 9" id="KW-0472">Membrane</keyword>
<evidence type="ECO:0000256" key="1">
    <source>
        <dbReference type="ARBA" id="ARBA00004141"/>
    </source>
</evidence>
<dbReference type="NCBIfam" id="TIGR00879">
    <property type="entry name" value="SP"/>
    <property type="match status" value="1"/>
</dbReference>
<evidence type="ECO:0000256" key="8">
    <source>
        <dbReference type="SAM" id="MobiDB-lite"/>
    </source>
</evidence>
<dbReference type="FunFam" id="1.20.1250.20:FF:000134">
    <property type="entry name" value="MFS sugar transporter protein"/>
    <property type="match status" value="1"/>
</dbReference>
<dbReference type="EMBL" id="KB446564">
    <property type="protein sequence ID" value="EME78125.1"/>
    <property type="molecule type" value="Genomic_DNA"/>
</dbReference>
<feature type="transmembrane region" description="Helical" evidence="9">
    <location>
        <begin position="176"/>
        <end position="197"/>
    </location>
</feature>